<keyword evidence="3" id="KW-1185">Reference proteome</keyword>
<dbReference type="EMBL" id="JAVYII010000004">
    <property type="protein sequence ID" value="MDT9593450.1"/>
    <property type="molecule type" value="Genomic_DNA"/>
</dbReference>
<dbReference type="InterPro" id="IPR029063">
    <property type="entry name" value="SAM-dependent_MTases_sf"/>
</dbReference>
<protein>
    <submittedName>
        <fullName evidence="2">Class I SAM-dependent methyltransferase</fullName>
        <ecNumber evidence="2">2.1.1.-</ecNumber>
    </submittedName>
</protein>
<evidence type="ECO:0000256" key="1">
    <source>
        <dbReference type="SAM" id="MobiDB-lite"/>
    </source>
</evidence>
<sequence length="272" mass="30173">MKPLLRNLRRAVRGQETAKPTPASPPPAAAPTEPVVPAEPEQPREPRLDDIRGWFPASDQATFTWLLDHQRATEPAGDVVELGVFMGKSAVYVGQHLAEGERFTVVDLFDDVTDEASIPASERTTYRSLTQKTFEENYLKFHPELPVVVRGLSSVVREHVEADTCRFVHVDASHMYDHVREDAESARLLLREGGIVCFDDYRSAHTPGTAAAVWETVLDDGLQVICLTGQKLYGTWGDPEPGRAAVRAGVAASDAFKLDEQTIRDQPILRIY</sequence>
<keyword evidence="2" id="KW-0489">Methyltransferase</keyword>
<dbReference type="Pfam" id="PF13578">
    <property type="entry name" value="Methyltransf_24"/>
    <property type="match status" value="1"/>
</dbReference>
<reference evidence="2 3" key="1">
    <citation type="submission" date="2023-08" db="EMBL/GenBank/DDBJ databases">
        <title>Nocardioides seae sp. nov., a bacterium isolated from a soil.</title>
        <authorList>
            <person name="Wang X."/>
        </authorList>
    </citation>
    <scope>NUCLEOTIDE SEQUENCE [LARGE SCALE GENOMIC DNA]</scope>
    <source>
        <strain evidence="2 3">YZH12</strain>
    </source>
</reference>
<feature type="compositionally biased region" description="Basic and acidic residues" evidence="1">
    <location>
        <begin position="41"/>
        <end position="51"/>
    </location>
</feature>
<organism evidence="2 3">
    <name type="scientific">Nocardioides imazamoxiresistens</name>
    <dbReference type="NCBI Taxonomy" id="3231893"/>
    <lineage>
        <taxon>Bacteria</taxon>
        <taxon>Bacillati</taxon>
        <taxon>Actinomycetota</taxon>
        <taxon>Actinomycetes</taxon>
        <taxon>Propionibacteriales</taxon>
        <taxon>Nocardioidaceae</taxon>
        <taxon>Nocardioides</taxon>
    </lineage>
</organism>
<gene>
    <name evidence="2" type="ORF">RDV89_10255</name>
</gene>
<dbReference type="EC" id="2.1.1.-" evidence="2"/>
<dbReference type="Proteomes" id="UP001268542">
    <property type="component" value="Unassembled WGS sequence"/>
</dbReference>
<dbReference type="RefSeq" id="WP_315732946.1">
    <property type="nucleotide sequence ID" value="NZ_JAVYII010000004.1"/>
</dbReference>
<feature type="region of interest" description="Disordered" evidence="1">
    <location>
        <begin position="1"/>
        <end position="51"/>
    </location>
</feature>
<name>A0ABU3PW40_9ACTN</name>
<dbReference type="SUPFAM" id="SSF53335">
    <property type="entry name" value="S-adenosyl-L-methionine-dependent methyltransferases"/>
    <property type="match status" value="1"/>
</dbReference>
<keyword evidence="2" id="KW-0808">Transferase</keyword>
<evidence type="ECO:0000313" key="2">
    <source>
        <dbReference type="EMBL" id="MDT9593450.1"/>
    </source>
</evidence>
<accession>A0ABU3PW40</accession>
<dbReference type="Gene3D" id="3.40.50.150">
    <property type="entry name" value="Vaccinia Virus protein VP39"/>
    <property type="match status" value="1"/>
</dbReference>
<proteinExistence type="predicted"/>
<evidence type="ECO:0000313" key="3">
    <source>
        <dbReference type="Proteomes" id="UP001268542"/>
    </source>
</evidence>
<feature type="compositionally biased region" description="Low complexity" evidence="1">
    <location>
        <begin position="30"/>
        <end position="39"/>
    </location>
</feature>
<dbReference type="GO" id="GO:0032259">
    <property type="term" value="P:methylation"/>
    <property type="evidence" value="ECO:0007669"/>
    <property type="project" value="UniProtKB-KW"/>
</dbReference>
<dbReference type="GO" id="GO:0008168">
    <property type="term" value="F:methyltransferase activity"/>
    <property type="evidence" value="ECO:0007669"/>
    <property type="project" value="UniProtKB-KW"/>
</dbReference>
<comment type="caution">
    <text evidence="2">The sequence shown here is derived from an EMBL/GenBank/DDBJ whole genome shotgun (WGS) entry which is preliminary data.</text>
</comment>